<dbReference type="PANTHER" id="PTHR13696:SF99">
    <property type="entry name" value="COBYRINIC ACID AC-DIAMIDE SYNTHASE"/>
    <property type="match status" value="1"/>
</dbReference>
<keyword evidence="3" id="KW-1185">Reference proteome</keyword>
<dbReference type="InterPro" id="IPR050678">
    <property type="entry name" value="DNA_Partitioning_ATPase"/>
</dbReference>
<sequence length="261" mass="29876">MLITYFCKKGGVGKTTILGEHADYLASLGKKVLIVSIDDQNSIFEMFGKSSEVFNREDNYIEHLLTESISIDEALIEMRPNIDGIKTLNIDMLSKKLTLERAFEKQFVNLIEEFKSRYDYVFVDLPPSSNRTSEIILELCNHIILIVELNKLGVNGFYNTLQYFVDSGIELDKIRYVLPNGFSKMKSVPSVALEEIVTITKDNLQNAIVLKPIPEKSNIQTLQQKGIVIFDEDVTSLNYYQKNQKKLLIEVFTELFKSIKL</sequence>
<dbReference type="EMBL" id="LR215048">
    <property type="protein sequence ID" value="VEU79931.1"/>
    <property type="molecule type" value="Genomic_DNA"/>
</dbReference>
<proteinExistence type="predicted"/>
<evidence type="ECO:0000259" key="1">
    <source>
        <dbReference type="Pfam" id="PF13614"/>
    </source>
</evidence>
<evidence type="ECO:0000313" key="3">
    <source>
        <dbReference type="Proteomes" id="UP000289841"/>
    </source>
</evidence>
<accession>A0A449BBV5</accession>
<dbReference type="STRING" id="1278311.GCA_000428705_00473"/>
<name>A0A449BBV5_HAPAX</name>
<dbReference type="InterPro" id="IPR027417">
    <property type="entry name" value="P-loop_NTPase"/>
</dbReference>
<reference evidence="2 3" key="1">
    <citation type="submission" date="2019-01" db="EMBL/GenBank/DDBJ databases">
        <authorList>
            <consortium name="Pathogen Informatics"/>
        </authorList>
    </citation>
    <scope>NUCLEOTIDE SEQUENCE [LARGE SCALE GENOMIC DNA]</scope>
    <source>
        <strain evidence="2 3">NCTC10138</strain>
    </source>
</reference>
<organism evidence="2 3">
    <name type="scientific">Haploplasma axanthum</name>
    <name type="common">Acholeplasma axanthum</name>
    <dbReference type="NCBI Taxonomy" id="29552"/>
    <lineage>
        <taxon>Bacteria</taxon>
        <taxon>Bacillati</taxon>
        <taxon>Mycoplasmatota</taxon>
        <taxon>Mollicutes</taxon>
        <taxon>Acholeplasmatales</taxon>
        <taxon>Acholeplasmataceae</taxon>
        <taxon>Haploplasma</taxon>
    </lineage>
</organism>
<dbReference type="SUPFAM" id="SSF52540">
    <property type="entry name" value="P-loop containing nucleoside triphosphate hydrolases"/>
    <property type="match status" value="1"/>
</dbReference>
<dbReference type="InterPro" id="IPR025669">
    <property type="entry name" value="AAA_dom"/>
</dbReference>
<gene>
    <name evidence="2" type="primary">parA_2</name>
    <name evidence="2" type="ORF">NCTC10138_00284</name>
</gene>
<feature type="domain" description="AAA" evidence="1">
    <location>
        <begin position="3"/>
        <end position="162"/>
    </location>
</feature>
<dbReference type="OrthoDB" id="9794577at2"/>
<dbReference type="PANTHER" id="PTHR13696">
    <property type="entry name" value="P-LOOP CONTAINING NUCLEOSIDE TRIPHOSPHATE HYDROLASE"/>
    <property type="match status" value="1"/>
</dbReference>
<protein>
    <submittedName>
        <fullName evidence="2">ParA/Soj family protein</fullName>
    </submittedName>
</protein>
<dbReference type="RefSeq" id="WP_026390148.1">
    <property type="nucleotide sequence ID" value="NZ_LR215048.1"/>
</dbReference>
<dbReference type="AlphaFoldDB" id="A0A449BBV5"/>
<dbReference type="Pfam" id="PF13614">
    <property type="entry name" value="AAA_31"/>
    <property type="match status" value="1"/>
</dbReference>
<dbReference type="Gene3D" id="3.40.50.300">
    <property type="entry name" value="P-loop containing nucleotide triphosphate hydrolases"/>
    <property type="match status" value="1"/>
</dbReference>
<evidence type="ECO:0000313" key="2">
    <source>
        <dbReference type="EMBL" id="VEU79931.1"/>
    </source>
</evidence>
<dbReference type="Proteomes" id="UP000289841">
    <property type="component" value="Chromosome"/>
</dbReference>
<dbReference type="KEGG" id="aaxa:NCTC10138_00284"/>